<gene>
    <name evidence="1" type="ORF">VQ7734_00488</name>
</gene>
<evidence type="ECO:0000313" key="1">
    <source>
        <dbReference type="EMBL" id="SHO54770.1"/>
    </source>
</evidence>
<reference evidence="2" key="1">
    <citation type="submission" date="2016-12" db="EMBL/GenBank/DDBJ databases">
        <authorList>
            <person name="Rodrigo-Torres L."/>
            <person name="Arahal R.D."/>
            <person name="Lucena T."/>
        </authorList>
    </citation>
    <scope>NUCLEOTIDE SEQUENCE [LARGE SCALE GENOMIC DNA]</scope>
</reference>
<proteinExistence type="predicted"/>
<dbReference type="STRING" id="1117707.VQ7734_00488"/>
<protein>
    <submittedName>
        <fullName evidence="1">Competence protein A</fullName>
    </submittedName>
</protein>
<sequence length="302" mass="33849">MNKLIVTGIDINRHYMTAVTLMRQKQSFSLIDFRIFTLSGNIFPESEVLDYQKIVKKLAEVRKGLPWFSRHVAVAVPELAVMSRIVTISPQQSDVMEAWAVYQAFSEKVSLTASQLSVDYMAVNDGFRVYAARKEVVNSRLCALRGARLKPVLVDTEKQCFLQLLIEAMHHHGKTGRVLAEIKETVIRLGFMSLTDCFYLCMPQKAGCNEGSTVLAQIINEFQQFCSIQRCKPSGVWLIEKNASSAAQFGEKLQCPVELFHPFSVLDGKCFPEDEPTALCTLAVGMSMRGIIAREEGYAASY</sequence>
<dbReference type="AlphaFoldDB" id="A0A1M7YQ89"/>
<keyword evidence="2" id="KW-1185">Reference proteome</keyword>
<name>A0A1M7YQ89_9VIBR</name>
<dbReference type="EMBL" id="FRFG01000008">
    <property type="protein sequence ID" value="SHO54770.1"/>
    <property type="molecule type" value="Genomic_DNA"/>
</dbReference>
<dbReference type="OrthoDB" id="9773403at2"/>
<dbReference type="RefSeq" id="WP_073579684.1">
    <property type="nucleotide sequence ID" value="NZ_AP024897.1"/>
</dbReference>
<evidence type="ECO:0000313" key="2">
    <source>
        <dbReference type="Proteomes" id="UP000184600"/>
    </source>
</evidence>
<dbReference type="Gene3D" id="3.30.1490.300">
    <property type="match status" value="1"/>
</dbReference>
<dbReference type="InterPro" id="IPR005883">
    <property type="entry name" value="PilM"/>
</dbReference>
<dbReference type="Pfam" id="PF11104">
    <property type="entry name" value="PilM_2"/>
    <property type="match status" value="1"/>
</dbReference>
<dbReference type="Proteomes" id="UP000184600">
    <property type="component" value="Unassembled WGS sequence"/>
</dbReference>
<dbReference type="Gene3D" id="3.30.420.40">
    <property type="match status" value="2"/>
</dbReference>
<organism evidence="1 2">
    <name type="scientific">Vibrio quintilis</name>
    <dbReference type="NCBI Taxonomy" id="1117707"/>
    <lineage>
        <taxon>Bacteria</taxon>
        <taxon>Pseudomonadati</taxon>
        <taxon>Pseudomonadota</taxon>
        <taxon>Gammaproteobacteria</taxon>
        <taxon>Vibrionales</taxon>
        <taxon>Vibrionaceae</taxon>
        <taxon>Vibrio</taxon>
    </lineage>
</organism>
<accession>A0A1M7YQ89</accession>